<evidence type="ECO:0000313" key="1">
    <source>
        <dbReference type="EMBL" id="TYL36091.1"/>
    </source>
</evidence>
<evidence type="ECO:0000313" key="2">
    <source>
        <dbReference type="Proteomes" id="UP000766904"/>
    </source>
</evidence>
<dbReference type="AlphaFoldDB" id="A0A8J8PYE4"/>
<dbReference type="EMBL" id="PHNJ01000023">
    <property type="protein sequence ID" value="TYL36091.1"/>
    <property type="molecule type" value="Genomic_DNA"/>
</dbReference>
<gene>
    <name evidence="1" type="ORF">CV102_24275</name>
</gene>
<sequence>MKKLDMRVENGRRVVEGWDRVFRALSAEPRRQLIVSLLDAPANQSVSLPESATNPNIPADPEQLRRELPHRHLPMLADSGFIEWETDPLIASRGPKFDEVAAVFNALHAAATDIPDSLVIGCQRLEQEEQENLRD</sequence>
<name>A0A8J8PYE4_9EURY</name>
<keyword evidence="2" id="KW-1185">Reference proteome</keyword>
<accession>A0A8J8PYE4</accession>
<protein>
    <recommendedName>
        <fullName evidence="3">ArsR family transcriptional regulator</fullName>
    </recommendedName>
</protein>
<organism evidence="1 2">
    <name type="scientific">Natronococcus pandeyae</name>
    <dbReference type="NCBI Taxonomy" id="2055836"/>
    <lineage>
        <taxon>Archaea</taxon>
        <taxon>Methanobacteriati</taxon>
        <taxon>Methanobacteriota</taxon>
        <taxon>Stenosarchaea group</taxon>
        <taxon>Halobacteria</taxon>
        <taxon>Halobacteriales</taxon>
        <taxon>Natrialbaceae</taxon>
        <taxon>Natronococcus</taxon>
    </lineage>
</organism>
<dbReference type="OrthoDB" id="247722at2157"/>
<comment type="caution">
    <text evidence="1">The sequence shown here is derived from an EMBL/GenBank/DDBJ whole genome shotgun (WGS) entry which is preliminary data.</text>
</comment>
<reference evidence="1" key="1">
    <citation type="submission" date="2017-11" db="EMBL/GenBank/DDBJ databases">
        <authorList>
            <person name="Kajale S.C."/>
            <person name="Sharma A."/>
        </authorList>
    </citation>
    <scope>NUCLEOTIDE SEQUENCE</scope>
    <source>
        <strain evidence="1">LS1_42</strain>
    </source>
</reference>
<evidence type="ECO:0008006" key="3">
    <source>
        <dbReference type="Google" id="ProtNLM"/>
    </source>
</evidence>
<proteinExistence type="predicted"/>
<dbReference type="RefSeq" id="WP_148860563.1">
    <property type="nucleotide sequence ID" value="NZ_PHNJ01000023.1"/>
</dbReference>
<dbReference type="Proteomes" id="UP000766904">
    <property type="component" value="Unassembled WGS sequence"/>
</dbReference>